<comment type="caution">
    <text evidence="2">The sequence shown here is derived from an EMBL/GenBank/DDBJ whole genome shotgun (WGS) entry which is preliminary data.</text>
</comment>
<proteinExistence type="predicted"/>
<sequence>MKYWIIALVIAALSSCSSMPGMPGFIDVKESKFDGSKIVSMEPAFVGYSDQIKMGLYWQSTLPEEVILLTVWVRGAELFSSGKSLHFNVDGEFYSLDANDDSFNVKTTNGGVYNSVMIPPSNWSGITYRTSKNFIKKINSAKKVIVKVDLRAGYLEGEHTVSNPTSSKTGFVNFFKKIDSY</sequence>
<keyword evidence="1" id="KW-0732">Signal</keyword>
<feature type="signal peptide" evidence="1">
    <location>
        <begin position="1"/>
        <end position="20"/>
    </location>
</feature>
<organism evidence="2 3">
    <name type="scientific">Rheinheimera muenzenbergensis</name>
    <dbReference type="NCBI Taxonomy" id="1193628"/>
    <lineage>
        <taxon>Bacteria</taxon>
        <taxon>Pseudomonadati</taxon>
        <taxon>Pseudomonadota</taxon>
        <taxon>Gammaproteobacteria</taxon>
        <taxon>Chromatiales</taxon>
        <taxon>Chromatiaceae</taxon>
        <taxon>Rheinheimera</taxon>
    </lineage>
</organism>
<dbReference type="Proteomes" id="UP001375382">
    <property type="component" value="Unassembled WGS sequence"/>
</dbReference>
<evidence type="ECO:0000256" key="1">
    <source>
        <dbReference type="SAM" id="SignalP"/>
    </source>
</evidence>
<protein>
    <submittedName>
        <fullName evidence="2">Uncharacterized protein</fullName>
    </submittedName>
</protein>
<evidence type="ECO:0000313" key="3">
    <source>
        <dbReference type="Proteomes" id="UP001375382"/>
    </source>
</evidence>
<name>A0ABU8C9D4_9GAMM</name>
<dbReference type="RefSeq" id="WP_335736974.1">
    <property type="nucleotide sequence ID" value="NZ_JALAAR010000014.1"/>
</dbReference>
<gene>
    <name evidence="2" type="ORF">MN202_15105</name>
</gene>
<reference evidence="2 3" key="1">
    <citation type="journal article" date="2023" name="Ecotoxicol. Environ. Saf.">
        <title>Mercury remediation potential of mercury-resistant strain Rheinheimera metallidurans sp. nov. isolated from a municipal waste dumping site.</title>
        <authorList>
            <person name="Yadav V."/>
            <person name="Manjhi A."/>
            <person name="Vadakedath N."/>
        </authorList>
    </citation>
    <scope>NUCLEOTIDE SEQUENCE [LARGE SCALE GENOMIC DNA]</scope>
    <source>
        <strain evidence="2 3">E-49</strain>
    </source>
</reference>
<keyword evidence="3" id="KW-1185">Reference proteome</keyword>
<accession>A0ABU8C9D4</accession>
<dbReference type="EMBL" id="JALAAR010000014">
    <property type="protein sequence ID" value="MEH8018570.1"/>
    <property type="molecule type" value="Genomic_DNA"/>
</dbReference>
<feature type="chain" id="PRO_5046709405" evidence="1">
    <location>
        <begin position="21"/>
        <end position="181"/>
    </location>
</feature>
<dbReference type="PROSITE" id="PS51257">
    <property type="entry name" value="PROKAR_LIPOPROTEIN"/>
    <property type="match status" value="1"/>
</dbReference>
<evidence type="ECO:0000313" key="2">
    <source>
        <dbReference type="EMBL" id="MEH8018570.1"/>
    </source>
</evidence>